<proteinExistence type="predicted"/>
<evidence type="ECO:0000313" key="1">
    <source>
        <dbReference type="EMBL" id="MBX32159.1"/>
    </source>
</evidence>
<dbReference type="AlphaFoldDB" id="A0A2P2MPK0"/>
<reference evidence="1" key="1">
    <citation type="submission" date="2018-02" db="EMBL/GenBank/DDBJ databases">
        <title>Rhizophora mucronata_Transcriptome.</title>
        <authorList>
            <person name="Meera S.P."/>
            <person name="Sreeshan A."/>
            <person name="Augustine A."/>
        </authorList>
    </citation>
    <scope>NUCLEOTIDE SEQUENCE</scope>
    <source>
        <tissue evidence="1">Leaf</tissue>
    </source>
</reference>
<protein>
    <submittedName>
        <fullName evidence="1">Uncharacterized protein</fullName>
    </submittedName>
</protein>
<dbReference type="EMBL" id="GGEC01051675">
    <property type="protein sequence ID" value="MBX32159.1"/>
    <property type="molecule type" value="Transcribed_RNA"/>
</dbReference>
<accession>A0A2P2MPK0</accession>
<organism evidence="1">
    <name type="scientific">Rhizophora mucronata</name>
    <name type="common">Asiatic mangrove</name>
    <dbReference type="NCBI Taxonomy" id="61149"/>
    <lineage>
        <taxon>Eukaryota</taxon>
        <taxon>Viridiplantae</taxon>
        <taxon>Streptophyta</taxon>
        <taxon>Embryophyta</taxon>
        <taxon>Tracheophyta</taxon>
        <taxon>Spermatophyta</taxon>
        <taxon>Magnoliopsida</taxon>
        <taxon>eudicotyledons</taxon>
        <taxon>Gunneridae</taxon>
        <taxon>Pentapetalae</taxon>
        <taxon>rosids</taxon>
        <taxon>fabids</taxon>
        <taxon>Malpighiales</taxon>
        <taxon>Rhizophoraceae</taxon>
        <taxon>Rhizophora</taxon>
    </lineage>
</organism>
<sequence length="33" mass="3545">MQPSELSVQVKNYAPSSLLWHSSSHMGSSAGQL</sequence>
<name>A0A2P2MPK0_RHIMU</name>